<name>A0ABS1WMQ0_9FLAO</name>
<accession>A0ABS1WMQ0</accession>
<dbReference type="Proteomes" id="UP000605013">
    <property type="component" value="Unassembled WGS sequence"/>
</dbReference>
<protein>
    <recommendedName>
        <fullName evidence="3">BppU N-terminal domain-containing protein</fullName>
    </recommendedName>
</protein>
<gene>
    <name evidence="1" type="ORF">JAO71_11335</name>
</gene>
<reference evidence="1 2" key="1">
    <citation type="submission" date="2020-12" db="EMBL/GenBank/DDBJ databases">
        <title>Olleya sediminilitoris sp. nov., isolated from a tidal flat.</title>
        <authorList>
            <person name="Park S."/>
            <person name="Yoon J.-H."/>
        </authorList>
    </citation>
    <scope>NUCLEOTIDE SEQUENCE [LARGE SCALE GENOMIC DNA]</scope>
    <source>
        <strain evidence="1 2">YSTF-M6</strain>
    </source>
</reference>
<dbReference type="RefSeq" id="WP_203000897.1">
    <property type="nucleotide sequence ID" value="NZ_JAEMEF010000010.1"/>
</dbReference>
<evidence type="ECO:0000313" key="2">
    <source>
        <dbReference type="Proteomes" id="UP000605013"/>
    </source>
</evidence>
<evidence type="ECO:0000313" key="1">
    <source>
        <dbReference type="EMBL" id="MBL7560395.1"/>
    </source>
</evidence>
<dbReference type="EMBL" id="JAEMEF010000010">
    <property type="protein sequence ID" value="MBL7560395.1"/>
    <property type="molecule type" value="Genomic_DNA"/>
</dbReference>
<evidence type="ECO:0008006" key="3">
    <source>
        <dbReference type="Google" id="ProtNLM"/>
    </source>
</evidence>
<proteinExistence type="predicted"/>
<comment type="caution">
    <text evidence="1">The sequence shown here is derived from an EMBL/GenBank/DDBJ whole genome shotgun (WGS) entry which is preliminary data.</text>
</comment>
<sequence>MKPFNAKVEICSDVANRIKITFFNVDSKDVNSRQFKVNNVKVHSNPDHVIFQISDGKGGAVLEGKEEAVIYTSFKDSDIEGLYAFFINDDPSLEEVVTPKQTGTGGVVGLITCGG</sequence>
<organism evidence="1 2">
    <name type="scientific">Olleya sediminilitoris</name>
    <dbReference type="NCBI Taxonomy" id="2795739"/>
    <lineage>
        <taxon>Bacteria</taxon>
        <taxon>Pseudomonadati</taxon>
        <taxon>Bacteroidota</taxon>
        <taxon>Flavobacteriia</taxon>
        <taxon>Flavobacteriales</taxon>
        <taxon>Flavobacteriaceae</taxon>
    </lineage>
</organism>
<keyword evidence="2" id="KW-1185">Reference proteome</keyword>